<dbReference type="Pfam" id="PF12802">
    <property type="entry name" value="MarR_2"/>
    <property type="match status" value="1"/>
</dbReference>
<evidence type="ECO:0000256" key="3">
    <source>
        <dbReference type="ARBA" id="ARBA00023163"/>
    </source>
</evidence>
<dbReference type="SMART" id="SM00347">
    <property type="entry name" value="HTH_MARR"/>
    <property type="match status" value="1"/>
</dbReference>
<evidence type="ECO:0000313" key="5">
    <source>
        <dbReference type="EMBL" id="MFD1411146.1"/>
    </source>
</evidence>
<feature type="domain" description="HTH marR-type" evidence="4">
    <location>
        <begin position="2"/>
        <end position="136"/>
    </location>
</feature>
<evidence type="ECO:0000256" key="1">
    <source>
        <dbReference type="ARBA" id="ARBA00023015"/>
    </source>
</evidence>
<dbReference type="RefSeq" id="WP_125649484.1">
    <property type="nucleotide sequence ID" value="NZ_JBHTOH010000036.1"/>
</dbReference>
<evidence type="ECO:0000259" key="4">
    <source>
        <dbReference type="PROSITE" id="PS50995"/>
    </source>
</evidence>
<dbReference type="Gene3D" id="1.10.10.10">
    <property type="entry name" value="Winged helix-like DNA-binding domain superfamily/Winged helix DNA-binding domain"/>
    <property type="match status" value="1"/>
</dbReference>
<comment type="caution">
    <text evidence="5">The sequence shown here is derived from an EMBL/GenBank/DDBJ whole genome shotgun (WGS) entry which is preliminary data.</text>
</comment>
<reference evidence="6" key="1">
    <citation type="journal article" date="2019" name="Int. J. Syst. Evol. Microbiol.">
        <title>The Global Catalogue of Microorganisms (GCM) 10K type strain sequencing project: providing services to taxonomists for standard genome sequencing and annotation.</title>
        <authorList>
            <consortium name="The Broad Institute Genomics Platform"/>
            <consortium name="The Broad Institute Genome Sequencing Center for Infectious Disease"/>
            <person name="Wu L."/>
            <person name="Ma J."/>
        </authorList>
    </citation>
    <scope>NUCLEOTIDE SEQUENCE [LARGE SCALE GENOMIC DNA]</scope>
    <source>
        <strain evidence="6">CCM 8937</strain>
    </source>
</reference>
<dbReference type="InterPro" id="IPR036390">
    <property type="entry name" value="WH_DNA-bd_sf"/>
</dbReference>
<evidence type="ECO:0000256" key="2">
    <source>
        <dbReference type="ARBA" id="ARBA00023125"/>
    </source>
</evidence>
<dbReference type="PRINTS" id="PR00598">
    <property type="entry name" value="HTHMARR"/>
</dbReference>
<keyword evidence="6" id="KW-1185">Reference proteome</keyword>
<dbReference type="PANTHER" id="PTHR42756:SF1">
    <property type="entry name" value="TRANSCRIPTIONAL REPRESSOR OF EMRAB OPERON"/>
    <property type="match status" value="1"/>
</dbReference>
<dbReference type="SUPFAM" id="SSF46785">
    <property type="entry name" value="Winged helix' DNA-binding domain"/>
    <property type="match status" value="1"/>
</dbReference>
<accession>A0ABW4BN87</accession>
<protein>
    <submittedName>
        <fullName evidence="5">MarR family winged helix-turn-helix transcriptional regulator</fullName>
    </submittedName>
</protein>
<evidence type="ECO:0000313" key="6">
    <source>
        <dbReference type="Proteomes" id="UP001597191"/>
    </source>
</evidence>
<keyword evidence="1" id="KW-0805">Transcription regulation</keyword>
<gene>
    <name evidence="5" type="ORF">ACFQ4R_05965</name>
</gene>
<dbReference type="PANTHER" id="PTHR42756">
    <property type="entry name" value="TRANSCRIPTIONAL REGULATOR, MARR"/>
    <property type="match status" value="1"/>
</dbReference>
<dbReference type="Proteomes" id="UP001597191">
    <property type="component" value="Unassembled WGS sequence"/>
</dbReference>
<dbReference type="PROSITE" id="PS50995">
    <property type="entry name" value="HTH_MARR_2"/>
    <property type="match status" value="1"/>
</dbReference>
<organism evidence="5 6">
    <name type="scientific">Lapidilactobacillus gannanensis</name>
    <dbReference type="NCBI Taxonomy" id="2486002"/>
    <lineage>
        <taxon>Bacteria</taxon>
        <taxon>Bacillati</taxon>
        <taxon>Bacillota</taxon>
        <taxon>Bacilli</taxon>
        <taxon>Lactobacillales</taxon>
        <taxon>Lactobacillaceae</taxon>
        <taxon>Lapidilactobacillus</taxon>
    </lineage>
</organism>
<name>A0ABW4BN87_9LACO</name>
<dbReference type="InterPro" id="IPR000835">
    <property type="entry name" value="HTH_MarR-typ"/>
</dbReference>
<keyword evidence="2" id="KW-0238">DNA-binding</keyword>
<proteinExistence type="predicted"/>
<dbReference type="EMBL" id="JBHTOH010000036">
    <property type="protein sequence ID" value="MFD1411146.1"/>
    <property type="molecule type" value="Genomic_DNA"/>
</dbReference>
<keyword evidence="3" id="KW-0804">Transcription</keyword>
<dbReference type="InterPro" id="IPR036388">
    <property type="entry name" value="WH-like_DNA-bd_sf"/>
</dbReference>
<sequence>MQQNMGRLLKIASNQMSRDLDRFAEKYGSTGTQMSIIDYLSRHPQNEVKQHELEQEFNIQRSTTTVLLQRMEKKGLIIRKTSATDSRQKAVALTPAATKLSQVFAEYLAQEEQALTQSFSPDELALFERFLNFYIARGAKKHE</sequence>